<protein>
    <submittedName>
        <fullName evidence="1">Uncharacterized protein</fullName>
    </submittedName>
</protein>
<dbReference type="Pfam" id="PF26639">
    <property type="entry name" value="Het-6_barrel"/>
    <property type="match status" value="1"/>
</dbReference>
<dbReference type="EMBL" id="KZ613947">
    <property type="protein sequence ID" value="PMD38654.1"/>
    <property type="molecule type" value="Genomic_DNA"/>
</dbReference>
<name>A0A2J6RJE6_HYAVF</name>
<gene>
    <name evidence="1" type="ORF">L207DRAFT_390445</name>
</gene>
<reference evidence="1 2" key="1">
    <citation type="submission" date="2016-04" db="EMBL/GenBank/DDBJ databases">
        <title>A degradative enzymes factory behind the ericoid mycorrhizal symbiosis.</title>
        <authorList>
            <consortium name="DOE Joint Genome Institute"/>
            <person name="Martino E."/>
            <person name="Morin E."/>
            <person name="Grelet G."/>
            <person name="Kuo A."/>
            <person name="Kohler A."/>
            <person name="Daghino S."/>
            <person name="Barry K."/>
            <person name="Choi C."/>
            <person name="Cichocki N."/>
            <person name="Clum A."/>
            <person name="Copeland A."/>
            <person name="Hainaut M."/>
            <person name="Haridas S."/>
            <person name="Labutti K."/>
            <person name="Lindquist E."/>
            <person name="Lipzen A."/>
            <person name="Khouja H.-R."/>
            <person name="Murat C."/>
            <person name="Ohm R."/>
            <person name="Olson A."/>
            <person name="Spatafora J."/>
            <person name="Veneault-Fourrey C."/>
            <person name="Henrissat B."/>
            <person name="Grigoriev I."/>
            <person name="Martin F."/>
            <person name="Perotto S."/>
        </authorList>
    </citation>
    <scope>NUCLEOTIDE SEQUENCE [LARGE SCALE GENOMIC DNA]</scope>
    <source>
        <strain evidence="1 2">F</strain>
    </source>
</reference>
<accession>A0A2J6RJE6</accession>
<evidence type="ECO:0000313" key="2">
    <source>
        <dbReference type="Proteomes" id="UP000235786"/>
    </source>
</evidence>
<proteinExistence type="predicted"/>
<feature type="non-terminal residue" evidence="1">
    <location>
        <position position="1"/>
    </location>
</feature>
<dbReference type="Proteomes" id="UP000235786">
    <property type="component" value="Unassembled WGS sequence"/>
</dbReference>
<dbReference type="OrthoDB" id="2157530at2759"/>
<dbReference type="AlphaFoldDB" id="A0A2J6RJE6"/>
<organism evidence="1 2">
    <name type="scientific">Hyaloscypha variabilis (strain UAMH 11265 / GT02V1 / F)</name>
    <name type="common">Meliniomyces variabilis</name>
    <dbReference type="NCBI Taxonomy" id="1149755"/>
    <lineage>
        <taxon>Eukaryota</taxon>
        <taxon>Fungi</taxon>
        <taxon>Dikarya</taxon>
        <taxon>Ascomycota</taxon>
        <taxon>Pezizomycotina</taxon>
        <taxon>Leotiomycetes</taxon>
        <taxon>Helotiales</taxon>
        <taxon>Hyaloscyphaceae</taxon>
        <taxon>Hyaloscypha</taxon>
        <taxon>Hyaloscypha variabilis</taxon>
    </lineage>
</organism>
<dbReference type="STRING" id="1149755.A0A2J6RJE6"/>
<evidence type="ECO:0000313" key="1">
    <source>
        <dbReference type="EMBL" id="PMD38654.1"/>
    </source>
</evidence>
<feature type="non-terminal residue" evidence="1">
    <location>
        <position position="80"/>
    </location>
</feature>
<sequence>IAMSILRGTTRKRMFRTDTGYLGLAHRSVEVGDRVFVLMGGDTPFVLRPFGGKFFGFGGECYVHGVMDGEMLRIAKAREE</sequence>
<keyword evidence="2" id="KW-1185">Reference proteome</keyword>